<comment type="similarity">
    <text evidence="2">Belongs to the outer membrane factor (OMF) (TC 1.B.17) family.</text>
</comment>
<keyword evidence="7" id="KW-0998">Cell outer membrane</keyword>
<dbReference type="GO" id="GO:0015562">
    <property type="term" value="F:efflux transmembrane transporter activity"/>
    <property type="evidence" value="ECO:0007669"/>
    <property type="project" value="InterPro"/>
</dbReference>
<evidence type="ECO:0000256" key="2">
    <source>
        <dbReference type="ARBA" id="ARBA00007613"/>
    </source>
</evidence>
<dbReference type="Pfam" id="PF02321">
    <property type="entry name" value="OEP"/>
    <property type="match status" value="2"/>
</dbReference>
<sequence>MTVALLAAADAAALSLTEAYEAALKNDPAYRAAFYTGEAGKENRILGRSALLPSVSGVYAGSRNNSTIEVGKQEVPRKYISRNATVQVRQPLFSLDAWARYKQGKAESEYAEAVFDAQSQEVILRVTTAYFDVLLKEDQLALATKERDVYIEQRNVNNLLFKKGEGTSTDMIETQSRLDLAEAQVLEAQDALATSRDTLAALTGGQAEGLWHLRSGFRAVLGDKRTFDEWKSMALATNPEIKALTSGVEVATQEVNKQRAGHVPRVELVGSYGKQAADSITTFNQDTTVRSIGFQMSIPLYAGGAVSAATRQSVAQKEKARADLQAQTDKVLVTLRKNYNAMVSSGSRIDALIKAVDSANLLVKATEKSIQGGVRINLDLLNAQRQLSTAQRDLAQARYNYMLAWLNVRAGAGTLTADDVKLVTAYFE</sequence>
<dbReference type="GO" id="GO:0009279">
    <property type="term" value="C:cell outer membrane"/>
    <property type="evidence" value="ECO:0007669"/>
    <property type="project" value="UniProtKB-SubCell"/>
</dbReference>
<keyword evidence="9" id="KW-1185">Reference proteome</keyword>
<dbReference type="GO" id="GO:1990281">
    <property type="term" value="C:efflux pump complex"/>
    <property type="evidence" value="ECO:0007669"/>
    <property type="project" value="TreeGrafter"/>
</dbReference>
<reference evidence="8 9" key="1">
    <citation type="submission" date="2018-03" db="EMBL/GenBank/DDBJ databases">
        <title>Massilia armeniaca sp. nov., isolated from desert soil.</title>
        <authorList>
            <person name="Huang H."/>
            <person name="Ren M."/>
        </authorList>
    </citation>
    <scope>NUCLEOTIDE SEQUENCE [LARGE SCALE GENOMIC DNA]</scope>
    <source>
        <strain evidence="8 9">ZMN-3</strain>
    </source>
</reference>
<dbReference type="PANTHER" id="PTHR30026:SF20">
    <property type="entry name" value="OUTER MEMBRANE PROTEIN TOLC"/>
    <property type="match status" value="1"/>
</dbReference>
<organism evidence="8 9">
    <name type="scientific">Pseudoduganella armeniaca</name>
    <dbReference type="NCBI Taxonomy" id="2072590"/>
    <lineage>
        <taxon>Bacteria</taxon>
        <taxon>Pseudomonadati</taxon>
        <taxon>Pseudomonadota</taxon>
        <taxon>Betaproteobacteria</taxon>
        <taxon>Burkholderiales</taxon>
        <taxon>Oxalobacteraceae</taxon>
        <taxon>Telluria group</taxon>
        <taxon>Pseudoduganella</taxon>
    </lineage>
</organism>
<dbReference type="OrthoDB" id="9813458at2"/>
<keyword evidence="3" id="KW-0813">Transport</keyword>
<evidence type="ECO:0000256" key="6">
    <source>
        <dbReference type="ARBA" id="ARBA00023136"/>
    </source>
</evidence>
<evidence type="ECO:0000313" key="8">
    <source>
        <dbReference type="EMBL" id="AVR99370.1"/>
    </source>
</evidence>
<dbReference type="PANTHER" id="PTHR30026">
    <property type="entry name" value="OUTER MEMBRANE PROTEIN TOLC"/>
    <property type="match status" value="1"/>
</dbReference>
<dbReference type="EMBL" id="CP028324">
    <property type="protein sequence ID" value="AVR99370.1"/>
    <property type="molecule type" value="Genomic_DNA"/>
</dbReference>
<dbReference type="SUPFAM" id="SSF56954">
    <property type="entry name" value="Outer membrane efflux proteins (OEP)"/>
    <property type="match status" value="1"/>
</dbReference>
<keyword evidence="5" id="KW-0812">Transmembrane</keyword>
<dbReference type="GO" id="GO:0015288">
    <property type="term" value="F:porin activity"/>
    <property type="evidence" value="ECO:0007669"/>
    <property type="project" value="TreeGrafter"/>
</dbReference>
<dbReference type="Proteomes" id="UP000240505">
    <property type="component" value="Chromosome"/>
</dbReference>
<evidence type="ECO:0000256" key="1">
    <source>
        <dbReference type="ARBA" id="ARBA00004442"/>
    </source>
</evidence>
<dbReference type="AlphaFoldDB" id="A0A2R4CIR9"/>
<evidence type="ECO:0000256" key="7">
    <source>
        <dbReference type="ARBA" id="ARBA00023237"/>
    </source>
</evidence>
<evidence type="ECO:0000256" key="5">
    <source>
        <dbReference type="ARBA" id="ARBA00022692"/>
    </source>
</evidence>
<protein>
    <submittedName>
        <fullName evidence="8">Type I secretion protein TolC</fullName>
    </submittedName>
</protein>
<accession>A0A2R4CIR9</accession>
<dbReference type="Gene3D" id="1.20.1600.10">
    <property type="entry name" value="Outer membrane efflux proteins (OEP)"/>
    <property type="match status" value="1"/>
</dbReference>
<keyword evidence="6" id="KW-0472">Membrane</keyword>
<dbReference type="InterPro" id="IPR003423">
    <property type="entry name" value="OMP_efflux"/>
</dbReference>
<comment type="subcellular location">
    <subcellularLocation>
        <location evidence="1">Cell outer membrane</location>
    </subcellularLocation>
</comment>
<proteinExistence type="inferred from homology"/>
<gene>
    <name evidence="8" type="ORF">C9I28_24185</name>
</gene>
<dbReference type="InterPro" id="IPR051906">
    <property type="entry name" value="TolC-like"/>
</dbReference>
<dbReference type="KEGG" id="masz:C9I28_24185"/>
<keyword evidence="4" id="KW-1134">Transmembrane beta strand</keyword>
<dbReference type="NCBIfam" id="TIGR01844">
    <property type="entry name" value="type_I_sec_TolC"/>
    <property type="match status" value="1"/>
</dbReference>
<dbReference type="InterPro" id="IPR010130">
    <property type="entry name" value="T1SS_OMP_TolC"/>
</dbReference>
<name>A0A2R4CIR9_9BURK</name>
<evidence type="ECO:0000313" key="9">
    <source>
        <dbReference type="Proteomes" id="UP000240505"/>
    </source>
</evidence>
<evidence type="ECO:0000256" key="3">
    <source>
        <dbReference type="ARBA" id="ARBA00022448"/>
    </source>
</evidence>
<evidence type="ECO:0000256" key="4">
    <source>
        <dbReference type="ARBA" id="ARBA00022452"/>
    </source>
</evidence>